<dbReference type="SMART" id="SM00579">
    <property type="entry name" value="FBD"/>
    <property type="match status" value="1"/>
</dbReference>
<dbReference type="Gene3D" id="1.20.1280.50">
    <property type="match status" value="1"/>
</dbReference>
<accession>A0A834TNZ6</accession>
<dbReference type="SUPFAM" id="SSF52058">
    <property type="entry name" value="L domain-like"/>
    <property type="match status" value="1"/>
</dbReference>
<keyword evidence="3" id="KW-1185">Reference proteome</keyword>
<dbReference type="SUPFAM" id="SSF81383">
    <property type="entry name" value="F-box domain"/>
    <property type="match status" value="1"/>
</dbReference>
<organism evidence="2 3">
    <name type="scientific">Senna tora</name>
    <dbReference type="NCBI Taxonomy" id="362788"/>
    <lineage>
        <taxon>Eukaryota</taxon>
        <taxon>Viridiplantae</taxon>
        <taxon>Streptophyta</taxon>
        <taxon>Embryophyta</taxon>
        <taxon>Tracheophyta</taxon>
        <taxon>Spermatophyta</taxon>
        <taxon>Magnoliopsida</taxon>
        <taxon>eudicotyledons</taxon>
        <taxon>Gunneridae</taxon>
        <taxon>Pentapetalae</taxon>
        <taxon>rosids</taxon>
        <taxon>fabids</taxon>
        <taxon>Fabales</taxon>
        <taxon>Fabaceae</taxon>
        <taxon>Caesalpinioideae</taxon>
        <taxon>Cassia clade</taxon>
        <taxon>Senna</taxon>
    </lineage>
</organism>
<dbReference type="Pfam" id="PF00646">
    <property type="entry name" value="F-box"/>
    <property type="match status" value="1"/>
</dbReference>
<dbReference type="InterPro" id="IPR050232">
    <property type="entry name" value="FBL13/AtMIF1-like"/>
</dbReference>
<dbReference type="InterPro" id="IPR036047">
    <property type="entry name" value="F-box-like_dom_sf"/>
</dbReference>
<dbReference type="AlphaFoldDB" id="A0A834TNZ6"/>
<dbReference type="PANTHER" id="PTHR31900:SF34">
    <property type="entry name" value="EMB|CAB62440.1-RELATED"/>
    <property type="match status" value="1"/>
</dbReference>
<protein>
    <submittedName>
        <fullName evidence="2">F-box/FBD/LRR-repeat protein</fullName>
    </submittedName>
</protein>
<dbReference type="InterPro" id="IPR001810">
    <property type="entry name" value="F-box_dom"/>
</dbReference>
<evidence type="ECO:0000313" key="3">
    <source>
        <dbReference type="Proteomes" id="UP000634136"/>
    </source>
</evidence>
<evidence type="ECO:0000313" key="2">
    <source>
        <dbReference type="EMBL" id="KAF7825788.1"/>
    </source>
</evidence>
<dbReference type="InterPro" id="IPR006566">
    <property type="entry name" value="FBD"/>
</dbReference>
<sequence>MAKSKSIDDRISELSDDLLCKILSYLPTKQSINTSILSKRWKSLWFFIPSLDFAYDERDDHNIGLETEYFRFVQFVDGVFGSRRHVHVDQPNIRRFRLRCGFSNSTYDTTRWINNALQLGNVEELDISLYSRLFSTLPTQVFTCTTLVVIKLHELTIEGEVDSVCLPSLKILNLHCVKFLSDDCVAKVLSGSSATLEDLILESAISFKTSYSSSSKLVCKSFFPKLRRVSAKIRNSFLFPLKVLSNVQFMEISSYTLYDAPAVPTFNNLVTLNISLILLYWERVMHIIQNSPKLQNLVIEKLQYLTIKPLPSSVFLPSLKFMRLRWLKFEDRDCVGKLLSGCPNLEKNTHFAHEHIDVSSWGNSIRFPKLDIAIVPTLHLPLEALYNAQLLRISPNDLTLKPLPASSVFLPSLKVVRLRWVKFEDSGCVGKLLSGCPNLEKISHFEHKDIDVSSWGNSIRFPNLDIAIVPALWLPLEALQNAQLLRISPNGYPTSHAPIFHNLRDVMLDLIIVYNWDFIVSLIHHSPKLQVLVIKKDLENESMVERQNWCNPNNISGCFPSHLRECKLVGFRGLNSEVQFARYIMKNAMVLESMIIWPLEAQKMPRIAKILWSSPRSSPTCELSFESQASKRCFWW</sequence>
<dbReference type="Pfam" id="PF07723">
    <property type="entry name" value="LRR_2"/>
    <property type="match status" value="2"/>
</dbReference>
<dbReference type="Gene3D" id="3.80.10.10">
    <property type="entry name" value="Ribonuclease Inhibitor"/>
    <property type="match status" value="1"/>
</dbReference>
<dbReference type="PANTHER" id="PTHR31900">
    <property type="entry name" value="F-BOX/RNI SUPERFAMILY PROTEIN-RELATED"/>
    <property type="match status" value="1"/>
</dbReference>
<dbReference type="InterPro" id="IPR053781">
    <property type="entry name" value="F-box_AtFBL13-like"/>
</dbReference>
<proteinExistence type="predicted"/>
<reference evidence="2" key="1">
    <citation type="submission" date="2020-09" db="EMBL/GenBank/DDBJ databases">
        <title>Genome-Enabled Discovery of Anthraquinone Biosynthesis in Senna tora.</title>
        <authorList>
            <person name="Kang S.-H."/>
            <person name="Pandey R.P."/>
            <person name="Lee C.-M."/>
            <person name="Sim J.-S."/>
            <person name="Jeong J.-T."/>
            <person name="Choi B.-S."/>
            <person name="Jung M."/>
            <person name="Ginzburg D."/>
            <person name="Zhao K."/>
            <person name="Won S.Y."/>
            <person name="Oh T.-J."/>
            <person name="Yu Y."/>
            <person name="Kim N.-H."/>
            <person name="Lee O.R."/>
            <person name="Lee T.-H."/>
            <person name="Bashyal P."/>
            <person name="Kim T.-S."/>
            <person name="Lee W.-H."/>
            <person name="Kawkins C."/>
            <person name="Kim C.-K."/>
            <person name="Kim J.S."/>
            <person name="Ahn B.O."/>
            <person name="Rhee S.Y."/>
            <person name="Sohng J.K."/>
        </authorList>
    </citation>
    <scope>NUCLEOTIDE SEQUENCE</scope>
    <source>
        <tissue evidence="2">Leaf</tissue>
    </source>
</reference>
<name>A0A834TNZ6_9FABA</name>
<evidence type="ECO:0000259" key="1">
    <source>
        <dbReference type="SMART" id="SM00579"/>
    </source>
</evidence>
<feature type="domain" description="FBD" evidence="1">
    <location>
        <begin position="557"/>
        <end position="626"/>
    </location>
</feature>
<dbReference type="Pfam" id="PF08387">
    <property type="entry name" value="FBD"/>
    <property type="match status" value="1"/>
</dbReference>
<comment type="caution">
    <text evidence="2">The sequence shown here is derived from an EMBL/GenBank/DDBJ whole genome shotgun (WGS) entry which is preliminary data.</text>
</comment>
<dbReference type="Pfam" id="PF24758">
    <property type="entry name" value="LRR_At5g56370"/>
    <property type="match status" value="1"/>
</dbReference>
<dbReference type="Proteomes" id="UP000634136">
    <property type="component" value="Unassembled WGS sequence"/>
</dbReference>
<dbReference type="EMBL" id="JAAIUW010000006">
    <property type="protein sequence ID" value="KAF7825788.1"/>
    <property type="molecule type" value="Genomic_DNA"/>
</dbReference>
<gene>
    <name evidence="2" type="ORF">G2W53_016952</name>
</gene>
<dbReference type="InterPro" id="IPR055411">
    <property type="entry name" value="LRR_FXL15/At3g58940/PEG3-like"/>
</dbReference>
<dbReference type="CDD" id="cd22160">
    <property type="entry name" value="F-box_AtFBL13-like"/>
    <property type="match status" value="1"/>
</dbReference>
<dbReference type="InterPro" id="IPR013101">
    <property type="entry name" value="LRR_PRU1-like"/>
</dbReference>
<dbReference type="InterPro" id="IPR032675">
    <property type="entry name" value="LRR_dom_sf"/>
</dbReference>